<keyword evidence="1" id="KW-0472">Membrane</keyword>
<gene>
    <name evidence="2" type="ORF">BCR33DRAFT_782297</name>
</gene>
<evidence type="ECO:0000256" key="1">
    <source>
        <dbReference type="SAM" id="Phobius"/>
    </source>
</evidence>
<dbReference type="AlphaFoldDB" id="A0A1Y2CNI7"/>
<reference evidence="2 3" key="1">
    <citation type="submission" date="2016-07" db="EMBL/GenBank/DDBJ databases">
        <title>Pervasive Adenine N6-methylation of Active Genes in Fungi.</title>
        <authorList>
            <consortium name="DOE Joint Genome Institute"/>
            <person name="Mondo S.J."/>
            <person name="Dannebaum R.O."/>
            <person name="Kuo R.C."/>
            <person name="Labutti K."/>
            <person name="Haridas S."/>
            <person name="Kuo A."/>
            <person name="Salamov A."/>
            <person name="Ahrendt S.R."/>
            <person name="Lipzen A."/>
            <person name="Sullivan W."/>
            <person name="Andreopoulos W.B."/>
            <person name="Clum A."/>
            <person name="Lindquist E."/>
            <person name="Daum C."/>
            <person name="Ramamoorthy G.K."/>
            <person name="Gryganskyi A."/>
            <person name="Culley D."/>
            <person name="Magnuson J.K."/>
            <person name="James T.Y."/>
            <person name="O'Malley M.A."/>
            <person name="Stajich J.E."/>
            <person name="Spatafora J.W."/>
            <person name="Visel A."/>
            <person name="Grigoriev I.V."/>
        </authorList>
    </citation>
    <scope>NUCLEOTIDE SEQUENCE [LARGE SCALE GENOMIC DNA]</scope>
    <source>
        <strain evidence="2 3">JEL800</strain>
    </source>
</reference>
<keyword evidence="1" id="KW-1133">Transmembrane helix</keyword>
<accession>A0A1Y2CNI7</accession>
<protein>
    <submittedName>
        <fullName evidence="2">Uncharacterized protein</fullName>
    </submittedName>
</protein>
<organism evidence="2 3">
    <name type="scientific">Rhizoclosmatium globosum</name>
    <dbReference type="NCBI Taxonomy" id="329046"/>
    <lineage>
        <taxon>Eukaryota</taxon>
        <taxon>Fungi</taxon>
        <taxon>Fungi incertae sedis</taxon>
        <taxon>Chytridiomycota</taxon>
        <taxon>Chytridiomycota incertae sedis</taxon>
        <taxon>Chytridiomycetes</taxon>
        <taxon>Chytridiales</taxon>
        <taxon>Chytriomycetaceae</taxon>
        <taxon>Rhizoclosmatium</taxon>
    </lineage>
</organism>
<keyword evidence="3" id="KW-1185">Reference proteome</keyword>
<evidence type="ECO:0000313" key="3">
    <source>
        <dbReference type="Proteomes" id="UP000193642"/>
    </source>
</evidence>
<dbReference type="OrthoDB" id="2161819at2759"/>
<sequence>MATIDSRPSSTQTLLGLGLQPVAAAKFLSSVRTFDVEGGEGEAASRRSSLKRTLGVNLKTGATLATPTRMASPVPLQSIGSIGPRSPRESLGGATLALDDVLDVDEDEDIDLDRDLHGNQDPRINTLSTLRSTARPPSLQVPDWDEPLIAYMDPERLPICFSDIMPAELEGTLAVATYSARIRELNAVIASEPSLSDYTPVYRAASLAVLTLWTTTSAVVFGIRSTTLALSPWYLMDTLLAFVSVIGFVMALLLVRHSFKMRPLEYLEKLRSLMHRYTLIDAPHHLIWQLHTCIGSHVSHQVFGSSLFKQQYIKQLHHAGVGFTDSHMPIPTVSLFPVKPVVWFSVEKQEYELVVESSGNFVISPPARASRFDSDIVHAGRRDLDVQSRMGLAASPVPHVGSMPALFEDVLAEEDRADDEETAKEKVEREERVKQWTQGLVVVPGANVRPVSMSVESFLEMEPIEAAISQGAIGGLESEVEEL</sequence>
<keyword evidence="1" id="KW-0812">Transmembrane</keyword>
<evidence type="ECO:0000313" key="2">
    <source>
        <dbReference type="EMBL" id="ORY48588.1"/>
    </source>
</evidence>
<dbReference type="EMBL" id="MCGO01000011">
    <property type="protein sequence ID" value="ORY48588.1"/>
    <property type="molecule type" value="Genomic_DNA"/>
</dbReference>
<name>A0A1Y2CNI7_9FUNG</name>
<dbReference type="Proteomes" id="UP000193642">
    <property type="component" value="Unassembled WGS sequence"/>
</dbReference>
<feature type="transmembrane region" description="Helical" evidence="1">
    <location>
        <begin position="201"/>
        <end position="221"/>
    </location>
</feature>
<proteinExistence type="predicted"/>
<feature type="transmembrane region" description="Helical" evidence="1">
    <location>
        <begin position="233"/>
        <end position="255"/>
    </location>
</feature>
<comment type="caution">
    <text evidence="2">The sequence shown here is derived from an EMBL/GenBank/DDBJ whole genome shotgun (WGS) entry which is preliminary data.</text>
</comment>